<comment type="caution">
    <text evidence="2">The sequence shown here is derived from an EMBL/GenBank/DDBJ whole genome shotgun (WGS) entry which is preliminary data.</text>
</comment>
<protein>
    <recommendedName>
        <fullName evidence="4">DUF4468 domain-containing protein</fullName>
    </recommendedName>
</protein>
<sequence>MKKLIVYILLLLVSLQPCLAEDWVKVAYNAWIDADSIEKLDNNRKTVWTKFDVSEQKIKATNGTQIYWMYYKDIIYKKPKNNLTITLVTYDKNGKSVDRELYPFGQTQYPIPPVSTLYRIYKILWETSEKEFKELKDASQIMGCIYGNIVFNKPSLKEKILGKIYPQYFKRKFEEMLENSEPWRDE</sequence>
<feature type="chain" id="PRO_5039038407" description="DUF4468 domain-containing protein" evidence="1">
    <location>
        <begin position="21"/>
        <end position="186"/>
    </location>
</feature>
<evidence type="ECO:0008006" key="4">
    <source>
        <dbReference type="Google" id="ProtNLM"/>
    </source>
</evidence>
<evidence type="ECO:0000313" key="3">
    <source>
        <dbReference type="Proteomes" id="UP000886748"/>
    </source>
</evidence>
<organism evidence="2 3">
    <name type="scientific">Candidatus Limenecus avicola</name>
    <dbReference type="NCBI Taxonomy" id="2840847"/>
    <lineage>
        <taxon>Bacteria</taxon>
        <taxon>Bacillati</taxon>
        <taxon>Bacillota</taxon>
        <taxon>Clostridia</taxon>
        <taxon>Eubacteriales</taxon>
        <taxon>Clostridiaceae</taxon>
        <taxon>Clostridiaceae incertae sedis</taxon>
        <taxon>Candidatus Limenecus</taxon>
    </lineage>
</organism>
<feature type="signal peptide" evidence="1">
    <location>
        <begin position="1"/>
        <end position="20"/>
    </location>
</feature>
<evidence type="ECO:0000256" key="1">
    <source>
        <dbReference type="SAM" id="SignalP"/>
    </source>
</evidence>
<name>A0A9D1N0I6_9CLOT</name>
<dbReference type="AlphaFoldDB" id="A0A9D1N0I6"/>
<reference evidence="2" key="1">
    <citation type="submission" date="2020-10" db="EMBL/GenBank/DDBJ databases">
        <authorList>
            <person name="Gilroy R."/>
        </authorList>
    </citation>
    <scope>NUCLEOTIDE SEQUENCE</scope>
    <source>
        <strain evidence="2">CHK154-7741</strain>
    </source>
</reference>
<accession>A0A9D1N0I6</accession>
<dbReference type="EMBL" id="DVOD01000050">
    <property type="protein sequence ID" value="HIU92820.1"/>
    <property type="molecule type" value="Genomic_DNA"/>
</dbReference>
<proteinExistence type="predicted"/>
<dbReference type="Proteomes" id="UP000886748">
    <property type="component" value="Unassembled WGS sequence"/>
</dbReference>
<reference evidence="2" key="2">
    <citation type="journal article" date="2021" name="PeerJ">
        <title>Extensive microbial diversity within the chicken gut microbiome revealed by metagenomics and culture.</title>
        <authorList>
            <person name="Gilroy R."/>
            <person name="Ravi A."/>
            <person name="Getino M."/>
            <person name="Pursley I."/>
            <person name="Horton D.L."/>
            <person name="Alikhan N.F."/>
            <person name="Baker D."/>
            <person name="Gharbi K."/>
            <person name="Hall N."/>
            <person name="Watson M."/>
            <person name="Adriaenssens E.M."/>
            <person name="Foster-Nyarko E."/>
            <person name="Jarju S."/>
            <person name="Secka A."/>
            <person name="Antonio M."/>
            <person name="Oren A."/>
            <person name="Chaudhuri R.R."/>
            <person name="La Ragione R."/>
            <person name="Hildebrand F."/>
            <person name="Pallen M.J."/>
        </authorList>
    </citation>
    <scope>NUCLEOTIDE SEQUENCE</scope>
    <source>
        <strain evidence="2">CHK154-7741</strain>
    </source>
</reference>
<gene>
    <name evidence="2" type="ORF">IAD26_06785</name>
</gene>
<evidence type="ECO:0000313" key="2">
    <source>
        <dbReference type="EMBL" id="HIU92820.1"/>
    </source>
</evidence>
<keyword evidence="1" id="KW-0732">Signal</keyword>